<proteinExistence type="predicted"/>
<dbReference type="RefSeq" id="WP_136965566.1">
    <property type="nucleotide sequence ID" value="NZ_JARZHI010000006.1"/>
</dbReference>
<name>A0ABT6NNN8_9BACT</name>
<comment type="caution">
    <text evidence="1">The sequence shown here is derived from an EMBL/GenBank/DDBJ whole genome shotgun (WGS) entry which is preliminary data.</text>
</comment>
<gene>
    <name evidence="1" type="ORF">QHF89_10445</name>
</gene>
<organism evidence="1 2">
    <name type="scientific">Polyangium sorediatum</name>
    <dbReference type="NCBI Taxonomy" id="889274"/>
    <lineage>
        <taxon>Bacteria</taxon>
        <taxon>Pseudomonadati</taxon>
        <taxon>Myxococcota</taxon>
        <taxon>Polyangia</taxon>
        <taxon>Polyangiales</taxon>
        <taxon>Polyangiaceae</taxon>
        <taxon>Polyangium</taxon>
    </lineage>
</organism>
<sequence length="76" mass="7998">MVHSVPAEERTAVRPRLDTLTDSLRHSVAAVLGSAQRKKPAMKELADALLRPLTAWQATPGKKAAKESGAAGGVEP</sequence>
<keyword evidence="2" id="KW-1185">Reference proteome</keyword>
<protein>
    <submittedName>
        <fullName evidence="1">Uncharacterized protein</fullName>
    </submittedName>
</protein>
<reference evidence="1 2" key="1">
    <citation type="submission" date="2023-04" db="EMBL/GenBank/DDBJ databases">
        <title>The genome sequence of Polyangium sorediatum DSM14670.</title>
        <authorList>
            <person name="Zhang X."/>
        </authorList>
    </citation>
    <scope>NUCLEOTIDE SEQUENCE [LARGE SCALE GENOMIC DNA]</scope>
    <source>
        <strain evidence="1 2">DSM 14670</strain>
    </source>
</reference>
<accession>A0ABT6NNN8</accession>
<dbReference type="EMBL" id="JARZHI010000006">
    <property type="protein sequence ID" value="MDI1429919.1"/>
    <property type="molecule type" value="Genomic_DNA"/>
</dbReference>
<dbReference type="Proteomes" id="UP001160301">
    <property type="component" value="Unassembled WGS sequence"/>
</dbReference>
<evidence type="ECO:0000313" key="2">
    <source>
        <dbReference type="Proteomes" id="UP001160301"/>
    </source>
</evidence>
<evidence type="ECO:0000313" key="1">
    <source>
        <dbReference type="EMBL" id="MDI1429919.1"/>
    </source>
</evidence>